<comment type="caution">
    <text evidence="1">The sequence shown here is derived from an EMBL/GenBank/DDBJ whole genome shotgun (WGS) entry which is preliminary data.</text>
</comment>
<gene>
    <name evidence="1" type="ORF">TrRE_jg1511</name>
</gene>
<dbReference type="EMBL" id="BRXZ01000220">
    <property type="protein sequence ID" value="GMI07691.1"/>
    <property type="molecule type" value="Genomic_DNA"/>
</dbReference>
<feature type="non-terminal residue" evidence="1">
    <location>
        <position position="1"/>
    </location>
</feature>
<keyword evidence="2" id="KW-1185">Reference proteome</keyword>
<accession>A0A9W7F9I5</accession>
<dbReference type="Proteomes" id="UP001165082">
    <property type="component" value="Unassembled WGS sequence"/>
</dbReference>
<name>A0A9W7F9I5_9STRA</name>
<organism evidence="1 2">
    <name type="scientific">Triparma retinervis</name>
    <dbReference type="NCBI Taxonomy" id="2557542"/>
    <lineage>
        <taxon>Eukaryota</taxon>
        <taxon>Sar</taxon>
        <taxon>Stramenopiles</taxon>
        <taxon>Ochrophyta</taxon>
        <taxon>Bolidophyceae</taxon>
        <taxon>Parmales</taxon>
        <taxon>Triparmaceae</taxon>
        <taxon>Triparma</taxon>
    </lineage>
</organism>
<dbReference type="OrthoDB" id="276989at2759"/>
<evidence type="ECO:0000313" key="1">
    <source>
        <dbReference type="EMBL" id="GMI07691.1"/>
    </source>
</evidence>
<reference evidence="1" key="1">
    <citation type="submission" date="2022-07" db="EMBL/GenBank/DDBJ databases">
        <title>Genome analysis of Parmales, a sister group of diatoms, reveals the evolutionary specialization of diatoms from phago-mixotrophs to photoautotrophs.</title>
        <authorList>
            <person name="Ban H."/>
            <person name="Sato S."/>
            <person name="Yoshikawa S."/>
            <person name="Kazumasa Y."/>
            <person name="Nakamura Y."/>
            <person name="Ichinomiya M."/>
            <person name="Saitoh K."/>
            <person name="Sato N."/>
            <person name="Blanc-Mathieu R."/>
            <person name="Endo H."/>
            <person name="Kuwata A."/>
            <person name="Ogata H."/>
        </authorList>
    </citation>
    <scope>NUCLEOTIDE SEQUENCE</scope>
</reference>
<dbReference type="AlphaFoldDB" id="A0A9W7F9I5"/>
<proteinExistence type="predicted"/>
<protein>
    <submittedName>
        <fullName evidence="1">Uncharacterized protein</fullName>
    </submittedName>
</protein>
<evidence type="ECO:0000313" key="2">
    <source>
        <dbReference type="Proteomes" id="UP001165082"/>
    </source>
</evidence>
<sequence length="266" mass="28382">FQKFRTQILSLSPILDSLQVSVFLDDFPTVLTYPPKVRAFIPTFVGFIDYITVGSGATKNGNAAVGGATGETLKIINRSLAVNLRYEVGRIFASVERMGKAAEIDDPEETCNAYGSLLLHVDRFYKSAGIYPFYNPVASNEVYYKGFTKDQLVFDKGLEGGAGEVNVSGNGKGKKGGRSEGRNAGLKDLVVVVGGEAMGRTGTVVSVVSGSGNRIVKLDELGGKGGKIMGGVREIKVVKNEDCRRRVGGEGDAVFDDAKGGGRRRK</sequence>